<feature type="compositionally biased region" description="Low complexity" evidence="1">
    <location>
        <begin position="62"/>
        <end position="84"/>
    </location>
</feature>
<accession>A0A4P2PX55</accession>
<reference evidence="2 3" key="1">
    <citation type="submission" date="2015-09" db="EMBL/GenBank/DDBJ databases">
        <title>Sorangium comparison.</title>
        <authorList>
            <person name="Zaburannyi N."/>
            <person name="Bunk B."/>
            <person name="Overmann J."/>
            <person name="Mueller R."/>
        </authorList>
    </citation>
    <scope>NUCLEOTIDE SEQUENCE [LARGE SCALE GENOMIC DNA]</scope>
    <source>
        <strain evidence="2 3">So ceGT47</strain>
    </source>
</reference>
<dbReference type="AlphaFoldDB" id="A0A4P2PX55"/>
<feature type="compositionally biased region" description="Basic and acidic residues" evidence="1">
    <location>
        <begin position="49"/>
        <end position="61"/>
    </location>
</feature>
<evidence type="ECO:0000256" key="1">
    <source>
        <dbReference type="SAM" id="MobiDB-lite"/>
    </source>
</evidence>
<protein>
    <submittedName>
        <fullName evidence="2">Uncharacterized protein</fullName>
    </submittedName>
</protein>
<name>A0A4P2PX55_SORCE</name>
<organism evidence="2 3">
    <name type="scientific">Sorangium cellulosum</name>
    <name type="common">Polyangium cellulosum</name>
    <dbReference type="NCBI Taxonomy" id="56"/>
    <lineage>
        <taxon>Bacteria</taxon>
        <taxon>Pseudomonadati</taxon>
        <taxon>Myxococcota</taxon>
        <taxon>Polyangia</taxon>
        <taxon>Polyangiales</taxon>
        <taxon>Polyangiaceae</taxon>
        <taxon>Sorangium</taxon>
    </lineage>
</organism>
<evidence type="ECO:0000313" key="2">
    <source>
        <dbReference type="EMBL" id="AUX21379.1"/>
    </source>
</evidence>
<proteinExistence type="predicted"/>
<evidence type="ECO:0000313" key="3">
    <source>
        <dbReference type="Proteomes" id="UP000295781"/>
    </source>
</evidence>
<dbReference type="EMBL" id="CP012670">
    <property type="protein sequence ID" value="AUX21379.1"/>
    <property type="molecule type" value="Genomic_DNA"/>
</dbReference>
<dbReference type="Proteomes" id="UP000295781">
    <property type="component" value="Chromosome"/>
</dbReference>
<gene>
    <name evidence="2" type="ORF">SOCEGT47_018610</name>
</gene>
<feature type="region of interest" description="Disordered" evidence="1">
    <location>
        <begin position="49"/>
        <end position="84"/>
    </location>
</feature>
<dbReference type="RefSeq" id="WP_129346708.1">
    <property type="nucleotide sequence ID" value="NZ_CP012670.1"/>
</dbReference>
<dbReference type="OrthoDB" id="5525770at2"/>
<sequence length="84" mass="8772">MRRKITIALLALGTVVGYASGFASLRCRAEARRDALQRHVASLCVNAARDAERSDRADRAARAAPRSAAPAGPGAPQADTGEGR</sequence>